<dbReference type="Proteomes" id="UP000292459">
    <property type="component" value="Unassembled WGS sequence"/>
</dbReference>
<evidence type="ECO:0000313" key="3">
    <source>
        <dbReference type="Proteomes" id="UP000292459"/>
    </source>
</evidence>
<evidence type="ECO:0000259" key="1">
    <source>
        <dbReference type="Pfam" id="PF09992"/>
    </source>
</evidence>
<keyword evidence="3" id="KW-1185">Reference proteome</keyword>
<dbReference type="Pfam" id="PF09992">
    <property type="entry name" value="NAGPA"/>
    <property type="match status" value="1"/>
</dbReference>
<organism evidence="2 3">
    <name type="scientific">Leptolyngbya iicbica LK</name>
    <dbReference type="NCBI Taxonomy" id="2294035"/>
    <lineage>
        <taxon>Bacteria</taxon>
        <taxon>Bacillati</taxon>
        <taxon>Cyanobacteriota</taxon>
        <taxon>Cyanophyceae</taxon>
        <taxon>Leptolyngbyales</taxon>
        <taxon>Leptolyngbyaceae</taxon>
        <taxon>Leptolyngbya group</taxon>
        <taxon>Leptolyngbya</taxon>
        <taxon>Leptolyngbya iicbica</taxon>
    </lineage>
</organism>
<dbReference type="PANTHER" id="PTHR40446:SF2">
    <property type="entry name" value="N-ACETYLGLUCOSAMINE-1-PHOSPHODIESTER ALPHA-N-ACETYLGLUCOSAMINIDASE"/>
    <property type="match status" value="1"/>
</dbReference>
<comment type="caution">
    <text evidence="2">The sequence shown here is derived from an EMBL/GenBank/DDBJ whole genome shotgun (WGS) entry which is preliminary data.</text>
</comment>
<reference evidence="2 3" key="1">
    <citation type="submission" date="2018-11" db="EMBL/GenBank/DDBJ databases">
        <title>Whole genome sequencing of an environmental sample.</title>
        <authorList>
            <person name="Sarangi A.N."/>
            <person name="Singh D."/>
            <person name="Tripathy S."/>
        </authorList>
    </citation>
    <scope>NUCLEOTIDE SEQUENCE [LARGE SCALE GENOMIC DNA]</scope>
    <source>
        <strain evidence="2 3">Lakshadweep</strain>
    </source>
</reference>
<feature type="domain" description="Phosphodiester glycosidase" evidence="1">
    <location>
        <begin position="109"/>
        <end position="318"/>
    </location>
</feature>
<evidence type="ECO:0000313" key="2">
    <source>
        <dbReference type="EMBL" id="RZM77186.1"/>
    </source>
</evidence>
<name>A0A4Q7E3E3_9CYAN</name>
<keyword evidence="2" id="KW-0378">Hydrolase</keyword>
<accession>A0A4Q7E3E3</accession>
<gene>
    <name evidence="2" type="ORF">DYY88_16180</name>
</gene>
<sequence>MNWFPGGRSRRLFVASQLTCLVAGTVGLTACVEGAPSTPLSSPSVTDGTSSAAVIEAAVPAAAAVEHRTYELPNSVVQVVTVPPQSDHTLAVVWSVDLATLSQQAQAAGAIAAINAGFFDPQNGLTTSFVIVDGAIMADPRQNPRLIENPDLQTILPAILNRSEFRIYNCADGVEYDIATHGAPIPAPCTLVDVVGAGPQLLPALTGYEEGFMADNNAGERVRDALGSQWPNARSAVGLKADGTVVLAIATQLRDADRATGLTLAQMAEFLASLGVTKALNLDGGSSTALYFDGHTDFGKLDAEGAPIERPIKSVLVVR</sequence>
<dbReference type="EMBL" id="QVFV01000004">
    <property type="protein sequence ID" value="RZM77186.1"/>
    <property type="molecule type" value="Genomic_DNA"/>
</dbReference>
<dbReference type="InterPro" id="IPR018711">
    <property type="entry name" value="NAGPA"/>
</dbReference>
<proteinExistence type="predicted"/>
<dbReference type="PANTHER" id="PTHR40446">
    <property type="entry name" value="N-ACETYLGLUCOSAMINE-1-PHOSPHODIESTER ALPHA-N-ACETYLGLUCOSAMINIDASE"/>
    <property type="match status" value="1"/>
</dbReference>
<keyword evidence="2" id="KW-0326">Glycosidase</keyword>
<protein>
    <submittedName>
        <fullName evidence="2">Phosphodiester glycosidase family protein</fullName>
    </submittedName>
</protein>
<dbReference type="RefSeq" id="WP_084607030.1">
    <property type="nucleotide sequence ID" value="NZ_QVFV01000004.1"/>
</dbReference>
<dbReference type="AlphaFoldDB" id="A0A4Q7E3E3"/>
<dbReference type="GO" id="GO:0016798">
    <property type="term" value="F:hydrolase activity, acting on glycosyl bonds"/>
    <property type="evidence" value="ECO:0007669"/>
    <property type="project" value="UniProtKB-KW"/>
</dbReference>
<dbReference type="OrthoDB" id="9809781at2"/>